<dbReference type="PANTHER" id="PTHR45453">
    <property type="entry name" value="PHOSPHATE REGULON SENSOR PROTEIN PHOR"/>
    <property type="match status" value="1"/>
</dbReference>
<evidence type="ECO:0000313" key="12">
    <source>
        <dbReference type="EMBL" id="MDZ5758465.1"/>
    </source>
</evidence>
<dbReference type="GO" id="GO:0000155">
    <property type="term" value="F:phosphorelay sensor kinase activity"/>
    <property type="evidence" value="ECO:0007669"/>
    <property type="project" value="InterPro"/>
</dbReference>
<evidence type="ECO:0000256" key="9">
    <source>
        <dbReference type="SAM" id="Phobius"/>
    </source>
</evidence>
<dbReference type="InterPro" id="IPR003594">
    <property type="entry name" value="HATPase_dom"/>
</dbReference>
<evidence type="ECO:0000256" key="1">
    <source>
        <dbReference type="ARBA" id="ARBA00000085"/>
    </source>
</evidence>
<dbReference type="CDD" id="cd00075">
    <property type="entry name" value="HATPase"/>
    <property type="match status" value="1"/>
</dbReference>
<dbReference type="Gene3D" id="6.10.340.10">
    <property type="match status" value="1"/>
</dbReference>
<feature type="transmembrane region" description="Helical" evidence="9">
    <location>
        <begin position="169"/>
        <end position="188"/>
    </location>
</feature>
<dbReference type="EMBL" id="JAVBVO010000003">
    <property type="protein sequence ID" value="MDZ5758465.1"/>
    <property type="molecule type" value="Genomic_DNA"/>
</dbReference>
<keyword evidence="5" id="KW-0808">Transferase</keyword>
<dbReference type="PROSITE" id="PS50109">
    <property type="entry name" value="HIS_KIN"/>
    <property type="match status" value="1"/>
</dbReference>
<dbReference type="PROSITE" id="PS51257">
    <property type="entry name" value="PROKAR_LIPOPROTEIN"/>
    <property type="match status" value="1"/>
</dbReference>
<dbReference type="EC" id="2.7.13.3" evidence="3"/>
<evidence type="ECO:0000259" key="10">
    <source>
        <dbReference type="PROSITE" id="PS50109"/>
    </source>
</evidence>
<dbReference type="InterPro" id="IPR036890">
    <property type="entry name" value="HATPase_C_sf"/>
</dbReference>
<dbReference type="InterPro" id="IPR050351">
    <property type="entry name" value="BphY/WalK/GraS-like"/>
</dbReference>
<dbReference type="InterPro" id="IPR005467">
    <property type="entry name" value="His_kinase_dom"/>
</dbReference>
<evidence type="ECO:0000256" key="2">
    <source>
        <dbReference type="ARBA" id="ARBA00004370"/>
    </source>
</evidence>
<dbReference type="GO" id="GO:0016036">
    <property type="term" value="P:cellular response to phosphate starvation"/>
    <property type="evidence" value="ECO:0007669"/>
    <property type="project" value="TreeGrafter"/>
</dbReference>
<evidence type="ECO:0000256" key="6">
    <source>
        <dbReference type="ARBA" id="ARBA00022777"/>
    </source>
</evidence>
<dbReference type="InterPro" id="IPR003661">
    <property type="entry name" value="HisK_dim/P_dom"/>
</dbReference>
<evidence type="ECO:0000259" key="11">
    <source>
        <dbReference type="PROSITE" id="PS50885"/>
    </source>
</evidence>
<dbReference type="GO" id="GO:0005886">
    <property type="term" value="C:plasma membrane"/>
    <property type="evidence" value="ECO:0007669"/>
    <property type="project" value="TreeGrafter"/>
</dbReference>
<dbReference type="FunFam" id="3.30.565.10:FF:000006">
    <property type="entry name" value="Sensor histidine kinase WalK"/>
    <property type="match status" value="1"/>
</dbReference>
<dbReference type="InterPro" id="IPR003660">
    <property type="entry name" value="HAMP_dom"/>
</dbReference>
<dbReference type="SUPFAM" id="SSF55874">
    <property type="entry name" value="ATPase domain of HSP90 chaperone/DNA topoisomerase II/histidine kinase"/>
    <property type="match status" value="1"/>
</dbReference>
<dbReference type="PROSITE" id="PS50885">
    <property type="entry name" value="HAMP"/>
    <property type="match status" value="1"/>
</dbReference>
<feature type="domain" description="Histidine kinase" evidence="10">
    <location>
        <begin position="250"/>
        <end position="463"/>
    </location>
</feature>
<dbReference type="InterPro" id="IPR004358">
    <property type="entry name" value="Sig_transdc_His_kin-like_C"/>
</dbReference>
<dbReference type="SUPFAM" id="SSF47384">
    <property type="entry name" value="Homodimeric domain of signal transducing histidine kinase"/>
    <property type="match status" value="1"/>
</dbReference>
<organism evidence="12 13">
    <name type="scientific">Carnobacterium maltaromaticum</name>
    <name type="common">Carnobacterium piscicola</name>
    <dbReference type="NCBI Taxonomy" id="2751"/>
    <lineage>
        <taxon>Bacteria</taxon>
        <taxon>Bacillati</taxon>
        <taxon>Bacillota</taxon>
        <taxon>Bacilli</taxon>
        <taxon>Lactobacillales</taxon>
        <taxon>Carnobacteriaceae</taxon>
        <taxon>Carnobacterium</taxon>
    </lineage>
</organism>
<evidence type="ECO:0000256" key="3">
    <source>
        <dbReference type="ARBA" id="ARBA00012438"/>
    </source>
</evidence>
<dbReference type="Gene3D" id="3.30.565.10">
    <property type="entry name" value="Histidine kinase-like ATPase, C-terminal domain"/>
    <property type="match status" value="1"/>
</dbReference>
<dbReference type="SMART" id="SM00388">
    <property type="entry name" value="HisKA"/>
    <property type="match status" value="1"/>
</dbReference>
<dbReference type="AlphaFoldDB" id="A0AAW9JP97"/>
<feature type="domain" description="HAMP" evidence="11">
    <location>
        <begin position="189"/>
        <end position="242"/>
    </location>
</feature>
<keyword evidence="9" id="KW-0812">Transmembrane</keyword>
<dbReference type="GO" id="GO:0004721">
    <property type="term" value="F:phosphoprotein phosphatase activity"/>
    <property type="evidence" value="ECO:0007669"/>
    <property type="project" value="TreeGrafter"/>
</dbReference>
<gene>
    <name evidence="12" type="ORF">RAK27_07285</name>
</gene>
<dbReference type="Gene3D" id="1.10.287.130">
    <property type="match status" value="1"/>
</dbReference>
<dbReference type="PRINTS" id="PR00344">
    <property type="entry name" value="BCTRLSENSOR"/>
</dbReference>
<keyword evidence="9" id="KW-1133">Transmembrane helix</keyword>
<reference evidence="12" key="1">
    <citation type="submission" date="2023-08" db="EMBL/GenBank/DDBJ databases">
        <title>Genomic characterization of piscicolin 126 produced by Carnobacterium maltaromaticum CM22 strain isolated from salmon (Salmo salar).</title>
        <authorList>
            <person name="Gonzalez-Gragera E."/>
            <person name="Garcia-Lopez J.D."/>
            <person name="Teso-Perez C."/>
            <person name="Gimenez-Hernandez I."/>
            <person name="Peralta-Sanchez J.M."/>
            <person name="Valdivia E."/>
            <person name="Montalban-Lopez M."/>
            <person name="Martin-Platero A.M."/>
            <person name="Banos A."/>
            <person name="Martinez-Bueno M."/>
        </authorList>
    </citation>
    <scope>NUCLEOTIDE SEQUENCE</scope>
    <source>
        <strain evidence="12">CM22</strain>
    </source>
</reference>
<evidence type="ECO:0000313" key="13">
    <source>
        <dbReference type="Proteomes" id="UP001290462"/>
    </source>
</evidence>
<protein>
    <recommendedName>
        <fullName evidence="3">histidine kinase</fullName>
        <ecNumber evidence="3">2.7.13.3</ecNumber>
    </recommendedName>
</protein>
<feature type="coiled-coil region" evidence="8">
    <location>
        <begin position="223"/>
        <end position="250"/>
    </location>
</feature>
<dbReference type="InterPro" id="IPR036097">
    <property type="entry name" value="HisK_dim/P_sf"/>
</dbReference>
<keyword evidence="8" id="KW-0175">Coiled coil</keyword>
<dbReference type="SMART" id="SM00387">
    <property type="entry name" value="HATPase_c"/>
    <property type="match status" value="1"/>
</dbReference>
<dbReference type="RefSeq" id="WP_322808786.1">
    <property type="nucleotide sequence ID" value="NZ_JAVBVO010000003.1"/>
</dbReference>
<evidence type="ECO:0000256" key="7">
    <source>
        <dbReference type="ARBA" id="ARBA00023012"/>
    </source>
</evidence>
<dbReference type="Pfam" id="PF02518">
    <property type="entry name" value="HATPase_c"/>
    <property type="match status" value="1"/>
</dbReference>
<dbReference type="Pfam" id="PF00512">
    <property type="entry name" value="HisKA"/>
    <property type="match status" value="1"/>
</dbReference>
<accession>A0AAW9JP97</accession>
<evidence type="ECO:0000256" key="4">
    <source>
        <dbReference type="ARBA" id="ARBA00022553"/>
    </source>
</evidence>
<keyword evidence="7" id="KW-0902">Two-component regulatory system</keyword>
<comment type="catalytic activity">
    <reaction evidence="1">
        <text>ATP + protein L-histidine = ADP + protein N-phospho-L-histidine.</text>
        <dbReference type="EC" id="2.7.13.3"/>
    </reaction>
</comment>
<comment type="subcellular location">
    <subcellularLocation>
        <location evidence="2">Membrane</location>
    </subcellularLocation>
</comment>
<keyword evidence="4" id="KW-0597">Phosphoprotein</keyword>
<comment type="caution">
    <text evidence="12">The sequence shown here is derived from an EMBL/GenBank/DDBJ whole genome shotgun (WGS) entry which is preliminary data.</text>
</comment>
<keyword evidence="9" id="KW-0472">Membrane</keyword>
<name>A0AAW9JP97_CARML</name>
<dbReference type="PANTHER" id="PTHR45453:SF1">
    <property type="entry name" value="PHOSPHATE REGULON SENSOR PROTEIN PHOR"/>
    <property type="match status" value="1"/>
</dbReference>
<proteinExistence type="predicted"/>
<evidence type="ECO:0000256" key="8">
    <source>
        <dbReference type="SAM" id="Coils"/>
    </source>
</evidence>
<dbReference type="Proteomes" id="UP001290462">
    <property type="component" value="Unassembled WGS sequence"/>
</dbReference>
<feature type="transmembrane region" description="Helical" evidence="9">
    <location>
        <begin position="12"/>
        <end position="32"/>
    </location>
</feature>
<dbReference type="CDD" id="cd00082">
    <property type="entry name" value="HisKA"/>
    <property type="match status" value="1"/>
</dbReference>
<keyword evidence="6 12" id="KW-0418">Kinase</keyword>
<evidence type="ECO:0000256" key="5">
    <source>
        <dbReference type="ARBA" id="ARBA00022679"/>
    </source>
</evidence>
<sequence length="465" mass="52668">MIRTIKGQFISSFILIACLIIGAISLTTLILVNRHFDRYIVERQEDRLAEIKHSLEFSFVNEEGNWDLAEIEKIGESALDSGIDITVYSNENERIWQTTKQSMGHMRMNGKHHKMMNQENQNTDLEYVEKNVVLKDGKQAIGQVQFGYYGPLTYSDHDVAFISAMRRSLILIAIFALTFSLFFATWVARKLSLPLIQVNLFTQAIAKGHYNEKTPPKSSTKEVNELIISVQDLSNQLEQQEELRNRLSSDISHEIRTPLTTLKGHIEAMLDGVWEPTPERLKSCYEEVNRLSRLIGDIDKITALEAQQEVVRKSRFDLYQLAQTVALTFEPLIFQKGIQFELTGEKTFIDADQDKISQIILNLLSNALKFTESGGKIQVKVKIKDQFAVLMVEDSGCGIDSTDLEHIFDRFYMADDSRKQNNEGQGIGLAIVKSIVKAHDGTVSVSSSVNLGTRFTIQLPLANTK</sequence>